<dbReference type="GO" id="GO:0005783">
    <property type="term" value="C:endoplasmic reticulum"/>
    <property type="evidence" value="ECO:0007669"/>
    <property type="project" value="TreeGrafter"/>
</dbReference>
<evidence type="ECO:0000256" key="6">
    <source>
        <dbReference type="PIRSR" id="PIRSR601382-1"/>
    </source>
</evidence>
<comment type="caution">
    <text evidence="11">The sequence shown here is derived from an EMBL/GenBank/DDBJ whole genome shotgun (WGS) entry which is preliminary data.</text>
</comment>
<dbReference type="SUPFAM" id="SSF48225">
    <property type="entry name" value="Seven-hairpin glycosidases"/>
    <property type="match status" value="1"/>
</dbReference>
<protein>
    <recommendedName>
        <fullName evidence="9">alpha-1,2-Mannosidase</fullName>
        <ecNumber evidence="9">3.2.1.-</ecNumber>
    </recommendedName>
</protein>
<sequence>MLLRRSWSLWAALTTCLVVFFYRRRATESVPTNPLIEYINPTSTNDKEFDWAKRPLNFPLQNIIHLPNRTVLPLPRIQYAFKPNYGAAAEENERRREMVKSSFIRTWEGYKNRAWLKDELRPISGASVNGLGGWAATLVDSLDTLWIMDLKVDFAQAVGTVEEIDFTRSEEEEVNVFETTIRHLGGLLAARDLCGETTEEEHWKEVLTEKAVELGSFLYAAFDTPNRMPITRWKWKNARDGKFQEAYTAVLLAEIGSMSVEFTRLSQLTGNPKFYDAIQRVTNRLEKAQELTSLPGLWPVVVSPMEEDFGDNMAFSIGAMADSTYEYLLKEYIMLGGRSMQYREMYNYAMDTAREHLFFRPRTISSIDILISGNRNVLSGTSGVLDPVGQHLSCFAGGMLAIGFKVFDRPDDLDIARKLLDGCLWAYRSMPTGIMPEIFHLTPCPDPENCAWVAEPHSEDPKNFPEFFDIEDKRYILRPEAIESLFVLYRITGDETLRDEAWKIFEAIEEHTKTESGNAALSDVTRIPAPMDDSMETFWTGETLKYFYLIFSAPDLISLDEWVFNTEAHPLKRS</sequence>
<name>A0A9P6SQ05_9HELO</name>
<feature type="active site" description="Proton donor" evidence="6">
    <location>
        <position position="178"/>
    </location>
</feature>
<evidence type="ECO:0000256" key="3">
    <source>
        <dbReference type="ARBA" id="ARBA00007658"/>
    </source>
</evidence>
<dbReference type="GO" id="GO:0016020">
    <property type="term" value="C:membrane"/>
    <property type="evidence" value="ECO:0007669"/>
    <property type="project" value="InterPro"/>
</dbReference>
<dbReference type="FunFam" id="1.50.10.10:FF:000037">
    <property type="entry name" value="alpha-1,2-Mannosidase"/>
    <property type="match status" value="1"/>
</dbReference>
<dbReference type="Proteomes" id="UP000785200">
    <property type="component" value="Unassembled WGS sequence"/>
</dbReference>
<evidence type="ECO:0000256" key="9">
    <source>
        <dbReference type="RuleBase" id="RU361193"/>
    </source>
</evidence>
<organism evidence="11 12">
    <name type="scientific">Hyphodiscus hymeniophilus</name>
    <dbReference type="NCBI Taxonomy" id="353542"/>
    <lineage>
        <taxon>Eukaryota</taxon>
        <taxon>Fungi</taxon>
        <taxon>Dikarya</taxon>
        <taxon>Ascomycota</taxon>
        <taxon>Pezizomycotina</taxon>
        <taxon>Leotiomycetes</taxon>
        <taxon>Helotiales</taxon>
        <taxon>Hyphodiscaceae</taxon>
        <taxon>Hyphodiscus</taxon>
    </lineage>
</organism>
<dbReference type="PRINTS" id="PR00747">
    <property type="entry name" value="GLYHDRLASE47"/>
</dbReference>
<feature type="active site" description="Proton donor" evidence="6">
    <location>
        <position position="437"/>
    </location>
</feature>
<comment type="pathway">
    <text evidence="2">Protein modification; protein glycosylation.</text>
</comment>
<feature type="disulfide bond" evidence="8">
    <location>
        <begin position="394"/>
        <end position="423"/>
    </location>
</feature>
<keyword evidence="4 9" id="KW-0378">Hydrolase</keyword>
<dbReference type="InterPro" id="IPR036026">
    <property type="entry name" value="Seven-hairpin_glycosidases"/>
</dbReference>
<dbReference type="Pfam" id="PF01532">
    <property type="entry name" value="Glyco_hydro_47"/>
    <property type="match status" value="1"/>
</dbReference>
<dbReference type="GO" id="GO:0005509">
    <property type="term" value="F:calcium ion binding"/>
    <property type="evidence" value="ECO:0007669"/>
    <property type="project" value="InterPro"/>
</dbReference>
<evidence type="ECO:0000256" key="7">
    <source>
        <dbReference type="PIRSR" id="PIRSR601382-2"/>
    </source>
</evidence>
<evidence type="ECO:0000256" key="2">
    <source>
        <dbReference type="ARBA" id="ARBA00004922"/>
    </source>
</evidence>
<dbReference type="GO" id="GO:0005975">
    <property type="term" value="P:carbohydrate metabolic process"/>
    <property type="evidence" value="ECO:0007669"/>
    <property type="project" value="InterPro"/>
</dbReference>
<evidence type="ECO:0000256" key="10">
    <source>
        <dbReference type="SAM" id="SignalP"/>
    </source>
</evidence>
<keyword evidence="7" id="KW-0106">Calcium</keyword>
<evidence type="ECO:0000313" key="12">
    <source>
        <dbReference type="Proteomes" id="UP000785200"/>
    </source>
</evidence>
<evidence type="ECO:0000256" key="1">
    <source>
        <dbReference type="ARBA" id="ARBA00001913"/>
    </source>
</evidence>
<evidence type="ECO:0000313" key="11">
    <source>
        <dbReference type="EMBL" id="KAG0646246.1"/>
    </source>
</evidence>
<dbReference type="InterPro" id="IPR012341">
    <property type="entry name" value="6hp_glycosidase-like_sf"/>
</dbReference>
<keyword evidence="10" id="KW-0732">Signal</keyword>
<evidence type="ECO:0000256" key="4">
    <source>
        <dbReference type="ARBA" id="ARBA00022801"/>
    </source>
</evidence>
<keyword evidence="7" id="KW-0479">Metal-binding</keyword>
<feature type="signal peptide" evidence="10">
    <location>
        <begin position="1"/>
        <end position="29"/>
    </location>
</feature>
<dbReference type="EC" id="3.2.1.-" evidence="9"/>
<dbReference type="Gene3D" id="1.50.10.10">
    <property type="match status" value="1"/>
</dbReference>
<keyword evidence="9" id="KW-0326">Glycosidase</keyword>
<feature type="active site" evidence="6">
    <location>
        <position position="322"/>
    </location>
</feature>
<dbReference type="OrthoDB" id="8118055at2759"/>
<dbReference type="GO" id="GO:0004571">
    <property type="term" value="F:mannosyl-oligosaccharide 1,2-alpha-mannosidase activity"/>
    <property type="evidence" value="ECO:0007669"/>
    <property type="project" value="InterPro"/>
</dbReference>
<proteinExistence type="inferred from homology"/>
<feature type="binding site" evidence="7">
    <location>
        <position position="566"/>
    </location>
    <ligand>
        <name>Ca(2+)</name>
        <dbReference type="ChEBI" id="CHEBI:29108"/>
    </ligand>
</feature>
<dbReference type="InterPro" id="IPR001382">
    <property type="entry name" value="Glyco_hydro_47"/>
</dbReference>
<accession>A0A9P6SQ05</accession>
<comment type="cofactor">
    <cofactor evidence="1 7">
        <name>Ca(2+)</name>
        <dbReference type="ChEBI" id="CHEBI:29108"/>
    </cofactor>
</comment>
<feature type="active site" evidence="6">
    <location>
        <position position="480"/>
    </location>
</feature>
<dbReference type="EMBL" id="VNKQ01000016">
    <property type="protein sequence ID" value="KAG0646246.1"/>
    <property type="molecule type" value="Genomic_DNA"/>
</dbReference>
<comment type="similarity">
    <text evidence="3 9">Belongs to the glycosyl hydrolase 47 family.</text>
</comment>
<dbReference type="PANTHER" id="PTHR11742:SF103">
    <property type="entry name" value="ENDOPLASMIC RETICULUM MANNOSIDASE MNL2-RELATED"/>
    <property type="match status" value="1"/>
</dbReference>
<dbReference type="PANTHER" id="PTHR11742">
    <property type="entry name" value="MANNOSYL-OLIGOSACCHARIDE ALPHA-1,2-MANNOSIDASE-RELATED"/>
    <property type="match status" value="1"/>
</dbReference>
<dbReference type="InterPro" id="IPR050749">
    <property type="entry name" value="Glycosyl_Hydrolase_47"/>
</dbReference>
<evidence type="ECO:0000256" key="8">
    <source>
        <dbReference type="PIRSR" id="PIRSR601382-3"/>
    </source>
</evidence>
<evidence type="ECO:0000256" key="5">
    <source>
        <dbReference type="ARBA" id="ARBA00023157"/>
    </source>
</evidence>
<reference evidence="11" key="1">
    <citation type="submission" date="2019-07" db="EMBL/GenBank/DDBJ databases">
        <title>Hyphodiscus hymeniophilus genome sequencing and assembly.</title>
        <authorList>
            <person name="Kramer G."/>
            <person name="Nodwell J."/>
        </authorList>
    </citation>
    <scope>NUCLEOTIDE SEQUENCE</scope>
    <source>
        <strain evidence="11">ATCC 34498</strain>
    </source>
</reference>
<dbReference type="GO" id="GO:0036503">
    <property type="term" value="P:ERAD pathway"/>
    <property type="evidence" value="ECO:0007669"/>
    <property type="project" value="UniProtKB-ARBA"/>
</dbReference>
<gene>
    <name evidence="11" type="ORF">D0Z07_8132</name>
</gene>
<keyword evidence="5 8" id="KW-1015">Disulfide bond</keyword>
<dbReference type="AlphaFoldDB" id="A0A9P6SQ05"/>
<feature type="chain" id="PRO_5040229405" description="alpha-1,2-Mannosidase" evidence="10">
    <location>
        <begin position="30"/>
        <end position="574"/>
    </location>
</feature>
<keyword evidence="12" id="KW-1185">Reference proteome</keyword>